<gene>
    <name evidence="1" type="ORF">N7493_006743</name>
</gene>
<dbReference type="Gene3D" id="3.30.420.40">
    <property type="match status" value="1"/>
</dbReference>
<organism evidence="1 2">
    <name type="scientific">Penicillium malachiteum</name>
    <dbReference type="NCBI Taxonomy" id="1324776"/>
    <lineage>
        <taxon>Eukaryota</taxon>
        <taxon>Fungi</taxon>
        <taxon>Dikarya</taxon>
        <taxon>Ascomycota</taxon>
        <taxon>Pezizomycotina</taxon>
        <taxon>Eurotiomycetes</taxon>
        <taxon>Eurotiomycetidae</taxon>
        <taxon>Eurotiales</taxon>
        <taxon>Aspergillaceae</taxon>
        <taxon>Penicillium</taxon>
    </lineage>
</organism>
<keyword evidence="2" id="KW-1185">Reference proteome</keyword>
<dbReference type="EMBL" id="JAQJAN010000009">
    <property type="protein sequence ID" value="KAJ5719865.1"/>
    <property type="molecule type" value="Genomic_DNA"/>
</dbReference>
<evidence type="ECO:0000313" key="2">
    <source>
        <dbReference type="Proteomes" id="UP001215712"/>
    </source>
</evidence>
<dbReference type="Proteomes" id="UP001215712">
    <property type="component" value="Unassembled WGS sequence"/>
</dbReference>
<protein>
    <submittedName>
        <fullName evidence="1">Uncharacterized protein</fullName>
    </submittedName>
</protein>
<sequence>MALFKRKLIISVDFGTTYSAISWLDTTQPAESELIVEWPGHPTEVSKVPSELRYASNPREYLPKWGYEIQTKLPRLQWIKLGLDPAGNKQLLHDLALKPRDQRRMDFPAMLLQKAPPPII</sequence>
<dbReference type="AlphaFoldDB" id="A0AAD6HJ94"/>
<reference evidence="1" key="1">
    <citation type="journal article" date="2023" name="IMA Fungus">
        <title>Comparative genomic study of the Penicillium genus elucidates a diverse pangenome and 15 lateral gene transfer events.</title>
        <authorList>
            <person name="Petersen C."/>
            <person name="Sorensen T."/>
            <person name="Nielsen M.R."/>
            <person name="Sondergaard T.E."/>
            <person name="Sorensen J.L."/>
            <person name="Fitzpatrick D.A."/>
            <person name="Frisvad J.C."/>
            <person name="Nielsen K.L."/>
        </authorList>
    </citation>
    <scope>NUCLEOTIDE SEQUENCE</scope>
    <source>
        <strain evidence="1">IBT 17514</strain>
    </source>
</reference>
<name>A0AAD6HJ94_9EURO</name>
<comment type="caution">
    <text evidence="1">The sequence shown here is derived from an EMBL/GenBank/DDBJ whole genome shotgun (WGS) entry which is preliminary data.</text>
</comment>
<evidence type="ECO:0000313" key="1">
    <source>
        <dbReference type="EMBL" id="KAJ5719865.1"/>
    </source>
</evidence>
<accession>A0AAD6HJ94</accession>
<proteinExistence type="predicted"/>
<reference evidence="1" key="2">
    <citation type="submission" date="2023-01" db="EMBL/GenBank/DDBJ databases">
        <authorList>
            <person name="Petersen C."/>
        </authorList>
    </citation>
    <scope>NUCLEOTIDE SEQUENCE</scope>
    <source>
        <strain evidence="1">IBT 17514</strain>
    </source>
</reference>